<dbReference type="SUPFAM" id="SSF48619">
    <property type="entry name" value="Phospholipase A2, PLA2"/>
    <property type="match status" value="1"/>
</dbReference>
<dbReference type="PANTHER" id="PTHR34228:SF6">
    <property type="entry name" value="PHOSPHOLIPASE A2"/>
    <property type="match status" value="1"/>
</dbReference>
<name>A0A8R1I7B4_CAEJA</name>
<evidence type="ECO:0000313" key="2">
    <source>
        <dbReference type="Proteomes" id="UP000005237"/>
    </source>
</evidence>
<dbReference type="InterPro" id="IPR053322">
    <property type="entry name" value="PLA2-like"/>
</dbReference>
<dbReference type="AlphaFoldDB" id="A0A8R1I7B4"/>
<dbReference type="InterPro" id="IPR036444">
    <property type="entry name" value="PLipase_A2_dom_sf"/>
</dbReference>
<organism evidence="1 2">
    <name type="scientific">Caenorhabditis japonica</name>
    <dbReference type="NCBI Taxonomy" id="281687"/>
    <lineage>
        <taxon>Eukaryota</taxon>
        <taxon>Metazoa</taxon>
        <taxon>Ecdysozoa</taxon>
        <taxon>Nematoda</taxon>
        <taxon>Chromadorea</taxon>
        <taxon>Rhabditida</taxon>
        <taxon>Rhabditina</taxon>
        <taxon>Rhabditomorpha</taxon>
        <taxon>Rhabditoidea</taxon>
        <taxon>Rhabditidae</taxon>
        <taxon>Peloderinae</taxon>
        <taxon>Caenorhabditis</taxon>
    </lineage>
</organism>
<dbReference type="Proteomes" id="UP000005237">
    <property type="component" value="Unassembled WGS sequence"/>
</dbReference>
<protein>
    <recommendedName>
        <fullName evidence="3">Phospholipase A2</fullName>
    </recommendedName>
</protein>
<accession>A0A8R1I7B4</accession>
<reference evidence="2" key="1">
    <citation type="submission" date="2010-08" db="EMBL/GenBank/DDBJ databases">
        <authorList>
            <consortium name="Caenorhabditis japonica Sequencing Consortium"/>
            <person name="Wilson R.K."/>
        </authorList>
    </citation>
    <scope>NUCLEOTIDE SEQUENCE [LARGE SCALE GENOMIC DNA]</scope>
    <source>
        <strain evidence="2">DF5081</strain>
    </source>
</reference>
<proteinExistence type="predicted"/>
<reference evidence="1" key="2">
    <citation type="submission" date="2022-06" db="UniProtKB">
        <authorList>
            <consortium name="EnsemblMetazoa"/>
        </authorList>
    </citation>
    <scope>IDENTIFICATION</scope>
    <source>
        <strain evidence="1">DF5081</strain>
    </source>
</reference>
<dbReference type="GO" id="GO:0004623">
    <property type="term" value="F:phospholipase A2 activity"/>
    <property type="evidence" value="ECO:0007669"/>
    <property type="project" value="InterPro"/>
</dbReference>
<sequence>MILLLLYFARGKFATQWKFEERSGAEIYGFIHKGAGGSRPTGMLIAPELWHCGSDMTTRNYSYQTAASDCPSLAAALNHCCAVHDDCYGQQSGQEKCDEDFCECNRVS</sequence>
<dbReference type="GO" id="GO:0006644">
    <property type="term" value="P:phospholipid metabolic process"/>
    <property type="evidence" value="ECO:0007669"/>
    <property type="project" value="InterPro"/>
</dbReference>
<keyword evidence="2" id="KW-1185">Reference proteome</keyword>
<dbReference type="PANTHER" id="PTHR34228">
    <property type="entry name" value="PROTEIN CBG09474-RELATED"/>
    <property type="match status" value="1"/>
</dbReference>
<evidence type="ECO:0008006" key="3">
    <source>
        <dbReference type="Google" id="ProtNLM"/>
    </source>
</evidence>
<dbReference type="GO" id="GO:0050482">
    <property type="term" value="P:arachidonate secretion"/>
    <property type="evidence" value="ECO:0007669"/>
    <property type="project" value="InterPro"/>
</dbReference>
<evidence type="ECO:0000313" key="1">
    <source>
        <dbReference type="EnsemblMetazoa" id="CJA16275.1"/>
    </source>
</evidence>
<dbReference type="EnsemblMetazoa" id="CJA16275.1">
    <property type="protein sequence ID" value="CJA16275.1"/>
    <property type="gene ID" value="WBGene00135479"/>
</dbReference>